<dbReference type="PANTHER" id="PTHR12654:SF0">
    <property type="entry name" value="NON-LYSOSOMAL GLUCOSYLCERAMIDASE"/>
    <property type="match status" value="1"/>
</dbReference>
<dbReference type="Gene3D" id="1.50.10.10">
    <property type="match status" value="1"/>
</dbReference>
<dbReference type="EMBL" id="QPMM01000002">
    <property type="protein sequence ID" value="RFS24999.1"/>
    <property type="molecule type" value="Genomic_DNA"/>
</dbReference>
<dbReference type="Proteomes" id="UP000260644">
    <property type="component" value="Unassembled WGS sequence"/>
</dbReference>
<accession>A0A3E1YEU3</accession>
<evidence type="ECO:0000259" key="2">
    <source>
        <dbReference type="Pfam" id="PF12215"/>
    </source>
</evidence>
<dbReference type="AlphaFoldDB" id="A0A3E1YEU3"/>
<name>A0A3E1YEU3_9BACT</name>
<dbReference type="SUPFAM" id="SSF48208">
    <property type="entry name" value="Six-hairpin glycosidases"/>
    <property type="match status" value="1"/>
</dbReference>
<comment type="caution">
    <text evidence="3">The sequence shown here is derived from an EMBL/GenBank/DDBJ whole genome shotgun (WGS) entry which is preliminary data.</text>
</comment>
<dbReference type="Pfam" id="PF12215">
    <property type="entry name" value="Glyco_hydr_116N"/>
    <property type="match status" value="1"/>
</dbReference>
<dbReference type="InterPro" id="IPR006311">
    <property type="entry name" value="TAT_signal"/>
</dbReference>
<dbReference type="OrthoDB" id="1007311at2"/>
<evidence type="ECO:0000259" key="1">
    <source>
        <dbReference type="Pfam" id="PF04685"/>
    </source>
</evidence>
<organism evidence="3 4">
    <name type="scientific">Chitinophaga silvatica</name>
    <dbReference type="NCBI Taxonomy" id="2282649"/>
    <lineage>
        <taxon>Bacteria</taxon>
        <taxon>Pseudomonadati</taxon>
        <taxon>Bacteroidota</taxon>
        <taxon>Chitinophagia</taxon>
        <taxon>Chitinophagales</taxon>
        <taxon>Chitinophagaceae</taxon>
        <taxon>Chitinophaga</taxon>
    </lineage>
</organism>
<gene>
    <name evidence="3" type="ORF">DVR12_07380</name>
</gene>
<dbReference type="InterPro" id="IPR012341">
    <property type="entry name" value="6hp_glycosidase-like_sf"/>
</dbReference>
<dbReference type="RefSeq" id="WP_116974993.1">
    <property type="nucleotide sequence ID" value="NZ_QPMM01000002.1"/>
</dbReference>
<feature type="domain" description="Glycosyl-hydrolase family 116 catalytic region" evidence="1">
    <location>
        <begin position="506"/>
        <end position="784"/>
    </location>
</feature>
<dbReference type="InterPro" id="IPR024462">
    <property type="entry name" value="GH116_N"/>
</dbReference>
<dbReference type="GO" id="GO:0005975">
    <property type="term" value="P:carbohydrate metabolic process"/>
    <property type="evidence" value="ECO:0007669"/>
    <property type="project" value="InterPro"/>
</dbReference>
<dbReference type="PANTHER" id="PTHR12654">
    <property type="entry name" value="BILE ACID BETA-GLUCOSIDASE-RELATED"/>
    <property type="match status" value="1"/>
</dbReference>
<dbReference type="PROSITE" id="PS51318">
    <property type="entry name" value="TAT"/>
    <property type="match status" value="1"/>
</dbReference>
<keyword evidence="4" id="KW-1185">Reference proteome</keyword>
<dbReference type="InterPro" id="IPR008928">
    <property type="entry name" value="6-hairpin_glycosidase_sf"/>
</dbReference>
<dbReference type="InterPro" id="IPR006775">
    <property type="entry name" value="GH116_catalytic"/>
</dbReference>
<proteinExistence type="predicted"/>
<reference evidence="3 4" key="1">
    <citation type="submission" date="2018-07" db="EMBL/GenBank/DDBJ databases">
        <title>Chitinophaga K2CV101002-2 sp. nov., isolated from a monsoon evergreen broad-leaved forest soil.</title>
        <authorList>
            <person name="Lv Y."/>
        </authorList>
    </citation>
    <scope>NUCLEOTIDE SEQUENCE [LARGE SCALE GENOMIC DNA]</scope>
    <source>
        <strain evidence="3 4">GDMCC 1.1288</strain>
    </source>
</reference>
<evidence type="ECO:0000313" key="4">
    <source>
        <dbReference type="Proteomes" id="UP000260644"/>
    </source>
</evidence>
<evidence type="ECO:0000313" key="3">
    <source>
        <dbReference type="EMBL" id="RFS24999.1"/>
    </source>
</evidence>
<dbReference type="GO" id="GO:0004553">
    <property type="term" value="F:hydrolase activity, hydrolyzing O-glycosyl compounds"/>
    <property type="evidence" value="ECO:0007669"/>
    <property type="project" value="InterPro"/>
</dbReference>
<sequence>MNNQNARRVFLKQAGLLSAALSLSTLPVVGKYLLKPQQPGHNIPVDKNLDPQWVQSLYNRESNPTTYFKSKNELKYIGMPVGGLHTGTVYAGGDGRLWLWQIFNESMEGVHEGINPVTVTWNDGKSNRQIRPRDGAAYVAPPEANKMRVLEQGFAIQIKIGDKTIIKELKEDDWDEVSFLGSYPTCLIRYESKDCPVGVSLSVGSPFIPLDVDNSSLPMTFLHVMVVNKSKENISVTVTGWLENGANKLSAKPGNGKKHNKHIATTNNSSIFMSFDAIDPKLKTSTDAGTMCLTLHDKASGVHTGFNPTISNDSFNKYNNNDSLAEAPDKLIGSISATSKMAPNDYFSPKYSISWHFNHPHPQLIKLVPDAAKGYYYGKKFKDALEVSKYVQTNFNYLTDTANLWTYWQNASTLPYWFLDRTFLNLGTLATANTYRFASGRFWSWEGIGACAGTCTHVWQYAHAMARVFPTLERDMRQRVDLGTGFYPDSGAIRFRGENENRPAIDGQAGTILRFYREHQMSEDDTFLKTNWPSIKKAVKFMMAQDKNGDGMIDTPMENTLDAVWEGEIAWIVGLCIAAAEASKAMALEMNDTEFAKTCKTFVTNGRKNMEQHLFNGEYFIHRPDAKEGRQKLGSYNTCHIDQVYGQSWAFQVGLPRILDKDKTISALKALWKYNFTADVGPYIQTHLGGRPYVLPGEGGMIMNTNPANEAKPYGENTTWQLGYFHECMSGFEHQVAAHMMAEGMVDESLILTRMIHDRYHPAKRNPFNEIECSDHYARAMASYGTFISACGFTYHGPKATIGFAPKIDPKHFSTPFITAKGWGSYYQSRTEEGQHHGMEILYGTLKLEKLNFELIKKREVKSVTVLVERLTDKLVKIPVPATFSVKDNQLTITLNSVFNFIKMDRLKIDVKC</sequence>
<protein>
    <recommendedName>
        <fullName evidence="5">Glycosyl-hydrolase family 116 catalytic region domain-containing protein</fullName>
    </recommendedName>
</protein>
<feature type="domain" description="Glycosyl-hydrolase family 116 N-terminal" evidence="2">
    <location>
        <begin position="78"/>
        <end position="395"/>
    </location>
</feature>
<dbReference type="InterPro" id="IPR052566">
    <property type="entry name" value="Non-lysos_glucosylceramidase"/>
</dbReference>
<dbReference type="Pfam" id="PF04685">
    <property type="entry name" value="DUF608"/>
    <property type="match status" value="1"/>
</dbReference>
<evidence type="ECO:0008006" key="5">
    <source>
        <dbReference type="Google" id="ProtNLM"/>
    </source>
</evidence>